<gene>
    <name evidence="1" type="ORF">Sangu_3244500</name>
</gene>
<reference evidence="1" key="1">
    <citation type="submission" date="2020-06" db="EMBL/GenBank/DDBJ databases">
        <authorList>
            <person name="Li T."/>
            <person name="Hu X."/>
            <person name="Zhang T."/>
            <person name="Song X."/>
            <person name="Zhang H."/>
            <person name="Dai N."/>
            <person name="Sheng W."/>
            <person name="Hou X."/>
            <person name="Wei L."/>
        </authorList>
    </citation>
    <scope>NUCLEOTIDE SEQUENCE</scope>
    <source>
        <strain evidence="1">G01</strain>
        <tissue evidence="1">Leaf</tissue>
    </source>
</reference>
<comment type="caution">
    <text evidence="1">The sequence shown here is derived from an EMBL/GenBank/DDBJ whole genome shotgun (WGS) entry which is preliminary data.</text>
</comment>
<proteinExistence type="predicted"/>
<evidence type="ECO:0000313" key="1">
    <source>
        <dbReference type="EMBL" id="KAL0293135.1"/>
    </source>
</evidence>
<sequence length="159" mass="17828">MRTFLWQGHSGRGNAKVAWDQICKPKTEGGLGISSLITTNQALILKQLWRILQNDGTSIWVDWVQHYRLRHATIWTFKRTTGSWSWKKILKLRHLLQRGVIYKVGDGSSFSLWQDILARTGTTLSILSTGTGGHGTAVIIDTIQRATGEPMVLAGLNRC</sequence>
<organism evidence="1">
    <name type="scientific">Sesamum angustifolium</name>
    <dbReference type="NCBI Taxonomy" id="2727405"/>
    <lineage>
        <taxon>Eukaryota</taxon>
        <taxon>Viridiplantae</taxon>
        <taxon>Streptophyta</taxon>
        <taxon>Embryophyta</taxon>
        <taxon>Tracheophyta</taxon>
        <taxon>Spermatophyta</taxon>
        <taxon>Magnoliopsida</taxon>
        <taxon>eudicotyledons</taxon>
        <taxon>Gunneridae</taxon>
        <taxon>Pentapetalae</taxon>
        <taxon>asterids</taxon>
        <taxon>lamiids</taxon>
        <taxon>Lamiales</taxon>
        <taxon>Pedaliaceae</taxon>
        <taxon>Sesamum</taxon>
    </lineage>
</organism>
<dbReference type="EMBL" id="JACGWK010001077">
    <property type="protein sequence ID" value="KAL0293135.1"/>
    <property type="molecule type" value="Genomic_DNA"/>
</dbReference>
<dbReference type="PANTHER" id="PTHR33116">
    <property type="entry name" value="REVERSE TRANSCRIPTASE ZINC-BINDING DOMAIN-CONTAINING PROTEIN-RELATED-RELATED"/>
    <property type="match status" value="1"/>
</dbReference>
<protein>
    <submittedName>
        <fullName evidence="1">Uncharacterized protein</fullName>
    </submittedName>
</protein>
<reference evidence="1" key="2">
    <citation type="journal article" date="2024" name="Plant">
        <title>Genomic evolution and insights into agronomic trait innovations of Sesamum species.</title>
        <authorList>
            <person name="Miao H."/>
            <person name="Wang L."/>
            <person name="Qu L."/>
            <person name="Liu H."/>
            <person name="Sun Y."/>
            <person name="Le M."/>
            <person name="Wang Q."/>
            <person name="Wei S."/>
            <person name="Zheng Y."/>
            <person name="Lin W."/>
            <person name="Duan Y."/>
            <person name="Cao H."/>
            <person name="Xiong S."/>
            <person name="Wang X."/>
            <person name="Wei L."/>
            <person name="Li C."/>
            <person name="Ma Q."/>
            <person name="Ju M."/>
            <person name="Zhao R."/>
            <person name="Li G."/>
            <person name="Mu C."/>
            <person name="Tian Q."/>
            <person name="Mei H."/>
            <person name="Zhang T."/>
            <person name="Gao T."/>
            <person name="Zhang H."/>
        </authorList>
    </citation>
    <scope>NUCLEOTIDE SEQUENCE</scope>
    <source>
        <strain evidence="1">G01</strain>
    </source>
</reference>
<accession>A0AAW2JET7</accession>
<dbReference type="PANTHER" id="PTHR33116:SF78">
    <property type="entry name" value="OS12G0587133 PROTEIN"/>
    <property type="match status" value="1"/>
</dbReference>
<dbReference type="AlphaFoldDB" id="A0AAW2JET7"/>
<name>A0AAW2JET7_9LAMI</name>